<evidence type="ECO:0000313" key="1">
    <source>
        <dbReference type="EMBL" id="MEA5521700.1"/>
    </source>
</evidence>
<evidence type="ECO:0000313" key="2">
    <source>
        <dbReference type="Proteomes" id="UP001301728"/>
    </source>
</evidence>
<protein>
    <recommendedName>
        <fullName evidence="3">Replication restart DNA helicase PriA</fullName>
    </recommendedName>
</protein>
<name>A0ABU5U3V6_9CYAN</name>
<reference evidence="1 2" key="1">
    <citation type="submission" date="2023-12" db="EMBL/GenBank/DDBJ databases">
        <title>Baltic Sea Cyanobacteria.</title>
        <authorList>
            <person name="Delbaje E."/>
            <person name="Fewer D.P."/>
            <person name="Shishido T.K."/>
        </authorList>
    </citation>
    <scope>NUCLEOTIDE SEQUENCE [LARGE SCALE GENOMIC DNA]</scope>
    <source>
        <strain evidence="1 2">CCNP 1315</strain>
    </source>
</reference>
<evidence type="ECO:0008006" key="3">
    <source>
        <dbReference type="Google" id="ProtNLM"/>
    </source>
</evidence>
<accession>A0ABU5U3V6</accession>
<dbReference type="EMBL" id="JAYGHT010000137">
    <property type="protein sequence ID" value="MEA5521700.1"/>
    <property type="molecule type" value="Genomic_DNA"/>
</dbReference>
<keyword evidence="2" id="KW-1185">Reference proteome</keyword>
<dbReference type="RefSeq" id="WP_323223615.1">
    <property type="nucleotide sequence ID" value="NZ_JAYGHT010000137.1"/>
</dbReference>
<gene>
    <name evidence="1" type="ORF">VB854_22435</name>
</gene>
<organism evidence="1 2">
    <name type="scientific">Limnoraphis robusta CCNP1315</name>
    <dbReference type="NCBI Taxonomy" id="3110306"/>
    <lineage>
        <taxon>Bacteria</taxon>
        <taxon>Bacillati</taxon>
        <taxon>Cyanobacteriota</taxon>
        <taxon>Cyanophyceae</taxon>
        <taxon>Oscillatoriophycideae</taxon>
        <taxon>Oscillatoriales</taxon>
        <taxon>Sirenicapillariaceae</taxon>
        <taxon>Limnoraphis</taxon>
    </lineage>
</organism>
<sequence>MSSELMECPKCNKQTLIQYQSDLYQCLSCDFELDFSQPIEEDYPEEDDSGSGILAFFVVVFTIFALI</sequence>
<proteinExistence type="predicted"/>
<dbReference type="Proteomes" id="UP001301728">
    <property type="component" value="Unassembled WGS sequence"/>
</dbReference>
<comment type="caution">
    <text evidence="1">The sequence shown here is derived from an EMBL/GenBank/DDBJ whole genome shotgun (WGS) entry which is preliminary data.</text>
</comment>